<comment type="similarity">
    <text evidence="7 8">Belongs to the tRNA nucleotidyltransferase/poly(A) polymerase family.</text>
</comment>
<accession>A0A8J2XNR1</accession>
<dbReference type="PANTHER" id="PTHR43051">
    <property type="entry name" value="POLYNUCLEOTIDE ADENYLYLTRANSFERASE FAMILY PROTEIN"/>
    <property type="match status" value="1"/>
</dbReference>
<comment type="function">
    <text evidence="7">Adds poly(A) tail to the 3' end of many RNAs, which usually targets these RNAs for decay. Plays a significant role in the global control of gene expression, through influencing the rate of transcript degradation, and in the general RNA quality control.</text>
</comment>
<evidence type="ECO:0000256" key="7">
    <source>
        <dbReference type="HAMAP-Rule" id="MF_00957"/>
    </source>
</evidence>
<evidence type="ECO:0000259" key="11">
    <source>
        <dbReference type="Pfam" id="PF12626"/>
    </source>
</evidence>
<dbReference type="InterPro" id="IPR043519">
    <property type="entry name" value="NT_sf"/>
</dbReference>
<dbReference type="Gene3D" id="1.10.3090.10">
    <property type="entry name" value="cca-adding enzyme, domain 2"/>
    <property type="match status" value="1"/>
</dbReference>
<evidence type="ECO:0000256" key="1">
    <source>
        <dbReference type="ARBA" id="ARBA00022664"/>
    </source>
</evidence>
<dbReference type="Proteomes" id="UP000619743">
    <property type="component" value="Unassembled WGS sequence"/>
</dbReference>
<organism evidence="13 14">
    <name type="scientific">Neiella marina</name>
    <dbReference type="NCBI Taxonomy" id="508461"/>
    <lineage>
        <taxon>Bacteria</taxon>
        <taxon>Pseudomonadati</taxon>
        <taxon>Pseudomonadota</taxon>
        <taxon>Gammaproteobacteria</taxon>
        <taxon>Alteromonadales</taxon>
        <taxon>Echinimonadaceae</taxon>
        <taxon>Neiella</taxon>
    </lineage>
</organism>
<evidence type="ECO:0000259" key="10">
    <source>
        <dbReference type="Pfam" id="PF01743"/>
    </source>
</evidence>
<evidence type="ECO:0000313" key="13">
    <source>
        <dbReference type="EMBL" id="GGA74203.1"/>
    </source>
</evidence>
<dbReference type="InterPro" id="IPR052191">
    <property type="entry name" value="tRNA_ntf/polyA_polymerase_I"/>
</dbReference>
<evidence type="ECO:0000256" key="6">
    <source>
        <dbReference type="ARBA" id="ARBA00023163"/>
    </source>
</evidence>
<gene>
    <name evidence="7 13" type="primary">pcnB</name>
    <name evidence="13" type="ORF">GCM10011369_15040</name>
</gene>
<evidence type="ECO:0000256" key="9">
    <source>
        <dbReference type="SAM" id="MobiDB-lite"/>
    </source>
</evidence>
<dbReference type="NCBIfam" id="TIGR01942">
    <property type="entry name" value="pcnB"/>
    <property type="match status" value="1"/>
</dbReference>
<dbReference type="InterPro" id="IPR010206">
    <property type="entry name" value="PolA_pol_I"/>
</dbReference>
<evidence type="ECO:0000256" key="5">
    <source>
        <dbReference type="ARBA" id="ARBA00022884"/>
    </source>
</evidence>
<dbReference type="InterPro" id="IPR002646">
    <property type="entry name" value="PolA_pol_head_dom"/>
</dbReference>
<dbReference type="RefSeq" id="WP_371870480.1">
    <property type="nucleotide sequence ID" value="NZ_BMDX01000006.1"/>
</dbReference>
<dbReference type="GO" id="GO:1990817">
    <property type="term" value="F:poly(A) RNA polymerase activity"/>
    <property type="evidence" value="ECO:0007669"/>
    <property type="project" value="UniProtKB-UniRule"/>
</dbReference>
<evidence type="ECO:0000259" key="12">
    <source>
        <dbReference type="Pfam" id="PF12627"/>
    </source>
</evidence>
<keyword evidence="2 7" id="KW-0808">Transferase</keyword>
<dbReference type="Pfam" id="PF01743">
    <property type="entry name" value="PolyA_pol"/>
    <property type="match status" value="1"/>
</dbReference>
<feature type="domain" description="Poly A polymerase head" evidence="10">
    <location>
        <begin position="59"/>
        <end position="188"/>
    </location>
</feature>
<dbReference type="EC" id="2.7.7.19" evidence="7"/>
<keyword evidence="6 7" id="KW-0804">Transcription</keyword>
<protein>
    <recommendedName>
        <fullName evidence="7">Poly(A) polymerase I</fullName>
        <shortName evidence="7">PAP I</shortName>
        <ecNumber evidence="7">2.7.7.19</ecNumber>
    </recommendedName>
</protein>
<dbReference type="EMBL" id="BMDX01000006">
    <property type="protein sequence ID" value="GGA74203.1"/>
    <property type="molecule type" value="Genomic_DNA"/>
</dbReference>
<dbReference type="AlphaFoldDB" id="A0A8J2XNR1"/>
<evidence type="ECO:0000313" key="14">
    <source>
        <dbReference type="Proteomes" id="UP000619743"/>
    </source>
</evidence>
<feature type="compositionally biased region" description="Basic residues" evidence="9">
    <location>
        <begin position="441"/>
        <end position="453"/>
    </location>
</feature>
<dbReference type="GO" id="GO:0003723">
    <property type="term" value="F:RNA binding"/>
    <property type="evidence" value="ECO:0007669"/>
    <property type="project" value="UniProtKB-UniRule"/>
</dbReference>
<evidence type="ECO:0000256" key="4">
    <source>
        <dbReference type="ARBA" id="ARBA00022840"/>
    </source>
</evidence>
<feature type="domain" description="tRNA nucleotidyltransferase/poly(A) polymerase RNA and SrmB- binding" evidence="12">
    <location>
        <begin position="216"/>
        <end position="275"/>
    </location>
</feature>
<evidence type="ECO:0000256" key="8">
    <source>
        <dbReference type="RuleBase" id="RU003953"/>
    </source>
</evidence>
<dbReference type="FunFam" id="3.30.460.10:FF:000035">
    <property type="entry name" value="Poly(A) polymerase I"/>
    <property type="match status" value="1"/>
</dbReference>
<reference evidence="14" key="1">
    <citation type="journal article" date="2019" name="Int. J. Syst. Evol. Microbiol.">
        <title>The Global Catalogue of Microorganisms (GCM) 10K type strain sequencing project: providing services to taxonomists for standard genome sequencing and annotation.</title>
        <authorList>
            <consortium name="The Broad Institute Genomics Platform"/>
            <consortium name="The Broad Institute Genome Sequencing Center for Infectious Disease"/>
            <person name="Wu L."/>
            <person name="Ma J."/>
        </authorList>
    </citation>
    <scope>NUCLEOTIDE SEQUENCE [LARGE SCALE GENOMIC DNA]</scope>
    <source>
        <strain evidence="14">CGMCC 1.10130</strain>
    </source>
</reference>
<dbReference type="PANTHER" id="PTHR43051:SF1">
    <property type="entry name" value="POLYNUCLEOTIDE ADENYLYLTRANSFERASE FAMILY PROTEIN"/>
    <property type="match status" value="1"/>
</dbReference>
<dbReference type="GO" id="GO:0005524">
    <property type="term" value="F:ATP binding"/>
    <property type="evidence" value="ECO:0007669"/>
    <property type="project" value="UniProtKB-UniRule"/>
</dbReference>
<keyword evidence="1 7" id="KW-0507">mRNA processing</keyword>
<evidence type="ECO:0000256" key="3">
    <source>
        <dbReference type="ARBA" id="ARBA00022741"/>
    </source>
</evidence>
<feature type="region of interest" description="Disordered" evidence="9">
    <location>
        <begin position="428"/>
        <end position="463"/>
    </location>
</feature>
<dbReference type="Gene3D" id="3.30.460.10">
    <property type="entry name" value="Beta Polymerase, domain 2"/>
    <property type="match status" value="1"/>
</dbReference>
<dbReference type="GO" id="GO:0006397">
    <property type="term" value="P:mRNA processing"/>
    <property type="evidence" value="ECO:0007669"/>
    <property type="project" value="UniProtKB-KW"/>
</dbReference>
<dbReference type="InterPro" id="IPR025866">
    <property type="entry name" value="PolyA_pol_arg_C_dom"/>
</dbReference>
<comment type="caution">
    <text evidence="13">The sequence shown here is derived from an EMBL/GenBank/DDBJ whole genome shotgun (WGS) entry which is preliminary data.</text>
</comment>
<evidence type="ECO:0000256" key="2">
    <source>
        <dbReference type="ARBA" id="ARBA00022679"/>
    </source>
</evidence>
<dbReference type="Pfam" id="PF12627">
    <property type="entry name" value="PolyA_pol_RNAbd"/>
    <property type="match status" value="1"/>
</dbReference>
<feature type="active site" evidence="7">
    <location>
        <position position="158"/>
    </location>
</feature>
<dbReference type="CDD" id="cd05398">
    <property type="entry name" value="NT_ClassII-CCAase"/>
    <property type="match status" value="1"/>
</dbReference>
<dbReference type="GO" id="GO:0043633">
    <property type="term" value="P:polyadenylation-dependent RNA catabolic process"/>
    <property type="evidence" value="ECO:0007669"/>
    <property type="project" value="InterPro"/>
</dbReference>
<sequence>MVLNRVLNLFRRTSAGDNDDQSGLHATVIPRAEHNISRKDISASAIKVMYRLHKAGYEAYLVGGGVRDLLLGLSPKDFDIVTDAKPEEVKKLFHNCRLIGRRFRLAHIMFGREIIEVATMRGHHDEEKGGHISKRDASGMIVRDNVYGSIEEDAERRDFSINALYYSIADYSILDFANGVDAIAKRRIEMIGDPAARYREDPVRMLRAVRFATKLDMTIDAATAEPIYELADTLGAIPPARLFDEMCKLLLAGKAEQNFDMLREFGLFNVLFPELGDFLDDEATEQDLDFIRGALRNTDSRVNSDQSVTPAFIYAALLWPMVEAKARELGTESELSEQDAFQVAASETLDRQQQRTAVPKRFTLMSRDIWTLQFRLPKRGGKRAERLSTHPKIRAGFDFLLLRSEVYGGELVELANWWQQFLTSTGDKRSSMVRDVSGPKRGNRRRRPRRKPQNKTAAPKSDS</sequence>
<keyword evidence="14" id="KW-1185">Reference proteome</keyword>
<feature type="domain" description="Polymerase A arginine-rich C-terminal" evidence="11">
    <location>
        <begin position="334"/>
        <end position="451"/>
    </location>
</feature>
<dbReference type="SUPFAM" id="SSF81301">
    <property type="entry name" value="Nucleotidyltransferase"/>
    <property type="match status" value="1"/>
</dbReference>
<proteinExistence type="inferred from homology"/>
<keyword evidence="4 7" id="KW-0067">ATP-binding</keyword>
<name>A0A8J2XNR1_9GAMM</name>
<dbReference type="Pfam" id="PF12626">
    <property type="entry name" value="PolyA_pol_arg_C"/>
    <property type="match status" value="1"/>
</dbReference>
<dbReference type="InterPro" id="IPR032828">
    <property type="entry name" value="PolyA_RNA-bd"/>
</dbReference>
<keyword evidence="5 7" id="KW-0694">RNA-binding</keyword>
<feature type="active site" evidence="7">
    <location>
        <position position="77"/>
    </location>
</feature>
<comment type="catalytic activity">
    <reaction evidence="7">
        <text>RNA(n) + ATP = RNA(n)-3'-adenine ribonucleotide + diphosphate</text>
        <dbReference type="Rhea" id="RHEA:11332"/>
        <dbReference type="Rhea" id="RHEA-COMP:14527"/>
        <dbReference type="Rhea" id="RHEA-COMP:17347"/>
        <dbReference type="ChEBI" id="CHEBI:30616"/>
        <dbReference type="ChEBI" id="CHEBI:33019"/>
        <dbReference type="ChEBI" id="CHEBI:140395"/>
        <dbReference type="ChEBI" id="CHEBI:173115"/>
        <dbReference type="EC" id="2.7.7.19"/>
    </reaction>
</comment>
<dbReference type="HAMAP" id="MF_00957">
    <property type="entry name" value="PolyA_pol"/>
    <property type="match status" value="1"/>
</dbReference>
<feature type="active site" evidence="7">
    <location>
        <position position="79"/>
    </location>
</feature>
<keyword evidence="3 7" id="KW-0547">Nucleotide-binding</keyword>
<dbReference type="SUPFAM" id="SSF81891">
    <property type="entry name" value="Poly A polymerase C-terminal region-like"/>
    <property type="match status" value="1"/>
</dbReference>